<dbReference type="AlphaFoldDB" id="A0A6N7XIP2"/>
<sequence length="452" mass="49870">MSNFGIPTDEQLAKINKLAKRTLSKDEVFVFSGKSAGDMMIPNRNTKLSLELLQVMVADAKHGVSFMLNHNWNNWGGIQGIPYGKVFDGRIIPSDNENETMELHLDKFIFRDDEIIDGVSANALIKRIETGILSDTSIGFSTDIMKCSICGENYYGGKCRHWKGSTYEMGDGTQKVCTLTAMPPSIIIPYNNNALFEESIVWDGAYPGAVVTQSKHGDIIETPSGKFSIIDTKEELPENTPLLGQYCNGNIVTMVKKSDHNKIFGLGGIEDEKPKGSEELMNENLNKMLESFEIEVTDSDGNYDFQGILIQLAEKWDGMVETIKASVEPLKPAEGILSTTEYLGIPLYEIKEELGEGVSGNDLMKLAKEGQEYHKSLSDEAIAMGVRAMGNDFPTETWKKSFEVMGTNNIKDIMKTWELQANAGIPAGRQTDPGAGQKQSMSIPDDAFKVGK</sequence>
<comment type="caution">
    <text evidence="2">The sequence shown here is derived from an EMBL/GenBank/DDBJ whole genome shotgun (WGS) entry which is preliminary data.</text>
</comment>
<gene>
    <name evidence="2" type="ORF">FYJ83_10720</name>
</gene>
<evidence type="ECO:0000313" key="3">
    <source>
        <dbReference type="Proteomes" id="UP000469523"/>
    </source>
</evidence>
<dbReference type="EMBL" id="VUNQ01000021">
    <property type="protein sequence ID" value="MSU01941.1"/>
    <property type="molecule type" value="Genomic_DNA"/>
</dbReference>
<name>A0A6N7XIP2_9FIRM</name>
<keyword evidence="3" id="KW-1185">Reference proteome</keyword>
<proteinExistence type="predicted"/>
<evidence type="ECO:0000313" key="2">
    <source>
        <dbReference type="EMBL" id="MSU01941.1"/>
    </source>
</evidence>
<accession>A0A6N7XIP2</accession>
<evidence type="ECO:0000256" key="1">
    <source>
        <dbReference type="SAM" id="MobiDB-lite"/>
    </source>
</evidence>
<dbReference type="RefSeq" id="WP_154440472.1">
    <property type="nucleotide sequence ID" value="NZ_VUNQ01000021.1"/>
</dbReference>
<organism evidence="2 3">
    <name type="scientific">Tissierella pigra</name>
    <dbReference type="NCBI Taxonomy" id="2607614"/>
    <lineage>
        <taxon>Bacteria</taxon>
        <taxon>Bacillati</taxon>
        <taxon>Bacillota</taxon>
        <taxon>Tissierellia</taxon>
        <taxon>Tissierellales</taxon>
        <taxon>Tissierellaceae</taxon>
        <taxon>Tissierella</taxon>
    </lineage>
</organism>
<feature type="region of interest" description="Disordered" evidence="1">
    <location>
        <begin position="425"/>
        <end position="452"/>
    </location>
</feature>
<reference evidence="2 3" key="1">
    <citation type="submission" date="2019-09" db="EMBL/GenBank/DDBJ databases">
        <title>In-depth cultivation of the pig gut microbiome towards novel bacterial diversity and tailored functional studies.</title>
        <authorList>
            <person name="Wylensek D."/>
            <person name="Hitch T.C.A."/>
            <person name="Clavel T."/>
        </authorList>
    </citation>
    <scope>NUCLEOTIDE SEQUENCE [LARGE SCALE GENOMIC DNA]</scope>
    <source>
        <strain evidence="2 3">WCA3-693-APC-4?</strain>
    </source>
</reference>
<protein>
    <submittedName>
        <fullName evidence="2">Uncharacterized protein</fullName>
    </submittedName>
</protein>
<dbReference type="Proteomes" id="UP000469523">
    <property type="component" value="Unassembled WGS sequence"/>
</dbReference>